<protein>
    <recommendedName>
        <fullName evidence="2">Putative beta-lactamase-inhibitor-like PepSY-like domain-containing protein</fullName>
    </recommendedName>
</protein>
<evidence type="ECO:0000256" key="1">
    <source>
        <dbReference type="SAM" id="SignalP"/>
    </source>
</evidence>
<evidence type="ECO:0000259" key="2">
    <source>
        <dbReference type="Pfam" id="PF11396"/>
    </source>
</evidence>
<sequence>MKHLILLIILGTSITVYAQKSPEAINVPAAVSRNFQQQFPGAADVKWKLKDNQYKAAFHKHDVWYDANGKLIKQKEDIKNTDLPTAIKQTVEREFTGYTIKDADKHTNDGAITYKLELKKETEERKVTFSPDGRVLENVANKEDKKNKKEAKQ</sequence>
<proteinExistence type="predicted"/>
<comment type="caution">
    <text evidence="3">The sequence shown here is derived from an EMBL/GenBank/DDBJ whole genome shotgun (WGS) entry which is preliminary data.</text>
</comment>
<keyword evidence="1" id="KW-0732">Signal</keyword>
<name>A0ABS7GGI6_9BACT</name>
<dbReference type="Proteomes" id="UP000812961">
    <property type="component" value="Unassembled WGS sequence"/>
</dbReference>
<accession>A0ABS7GGI6</accession>
<dbReference type="InterPro" id="IPR021533">
    <property type="entry name" value="PepSY-like"/>
</dbReference>
<dbReference type="Pfam" id="PF11396">
    <property type="entry name" value="PepSY_like"/>
    <property type="match status" value="1"/>
</dbReference>
<dbReference type="SUPFAM" id="SSF160574">
    <property type="entry name" value="BT0923-like"/>
    <property type="match status" value="1"/>
</dbReference>
<feature type="chain" id="PRO_5046151095" description="Putative beta-lactamase-inhibitor-like PepSY-like domain-containing protein" evidence="1">
    <location>
        <begin position="19"/>
        <end position="153"/>
    </location>
</feature>
<dbReference type="EMBL" id="JAICCF010000004">
    <property type="protein sequence ID" value="MBW8686800.1"/>
    <property type="molecule type" value="Genomic_DNA"/>
</dbReference>
<organism evidence="3 4">
    <name type="scientific">Chitinophaga rhizophila</name>
    <dbReference type="NCBI Taxonomy" id="2866212"/>
    <lineage>
        <taxon>Bacteria</taxon>
        <taxon>Pseudomonadati</taxon>
        <taxon>Bacteroidota</taxon>
        <taxon>Chitinophagia</taxon>
        <taxon>Chitinophagales</taxon>
        <taxon>Chitinophagaceae</taxon>
        <taxon>Chitinophaga</taxon>
    </lineage>
</organism>
<reference evidence="3 4" key="1">
    <citation type="submission" date="2021-08" db="EMBL/GenBank/DDBJ databases">
        <title>The genome sequence of Chitinophaga sp. B61.</title>
        <authorList>
            <person name="Zhang X."/>
        </authorList>
    </citation>
    <scope>NUCLEOTIDE SEQUENCE [LARGE SCALE GENOMIC DNA]</scope>
    <source>
        <strain evidence="3 4">B61</strain>
    </source>
</reference>
<dbReference type="Gene3D" id="3.10.450.360">
    <property type="match status" value="1"/>
</dbReference>
<feature type="domain" description="Putative beta-lactamase-inhibitor-like PepSY-like" evidence="2">
    <location>
        <begin position="53"/>
        <end position="136"/>
    </location>
</feature>
<evidence type="ECO:0000313" key="4">
    <source>
        <dbReference type="Proteomes" id="UP000812961"/>
    </source>
</evidence>
<evidence type="ECO:0000313" key="3">
    <source>
        <dbReference type="EMBL" id="MBW8686800.1"/>
    </source>
</evidence>
<dbReference type="RefSeq" id="WP_220252132.1">
    <property type="nucleotide sequence ID" value="NZ_JAICCF010000004.1"/>
</dbReference>
<feature type="signal peptide" evidence="1">
    <location>
        <begin position="1"/>
        <end position="18"/>
    </location>
</feature>
<gene>
    <name evidence="3" type="ORF">K1Y79_20870</name>
</gene>
<keyword evidence="4" id="KW-1185">Reference proteome</keyword>